<dbReference type="Gene3D" id="3.30.1490.20">
    <property type="entry name" value="ATP-grasp fold, A domain"/>
    <property type="match status" value="1"/>
</dbReference>
<keyword evidence="2" id="KW-0436">Ligase</keyword>
<dbReference type="Pfam" id="PF08442">
    <property type="entry name" value="ATP-grasp_2"/>
    <property type="match status" value="1"/>
</dbReference>
<evidence type="ECO:0000313" key="3">
    <source>
        <dbReference type="Proteomes" id="UP000029223"/>
    </source>
</evidence>
<dbReference type="PANTHER" id="PTHR11815:SF10">
    <property type="entry name" value="SUCCINATE--COA LIGASE [GDP-FORMING] SUBUNIT BETA, MITOCHONDRIAL"/>
    <property type="match status" value="1"/>
</dbReference>
<evidence type="ECO:0000313" key="2">
    <source>
        <dbReference type="EMBL" id="GAL23660.1"/>
    </source>
</evidence>
<accession>A0ABQ0J641</accession>
<dbReference type="InterPro" id="IPR013815">
    <property type="entry name" value="ATP_grasp_subdomain_1"/>
</dbReference>
<organism evidence="2 3">
    <name type="scientific">Vibrio variabilis</name>
    <dbReference type="NCBI Taxonomy" id="990271"/>
    <lineage>
        <taxon>Bacteria</taxon>
        <taxon>Pseudomonadati</taxon>
        <taxon>Pseudomonadota</taxon>
        <taxon>Gammaproteobacteria</taxon>
        <taxon>Vibrionales</taxon>
        <taxon>Vibrionaceae</taxon>
        <taxon>Vibrio</taxon>
    </lineage>
</organism>
<dbReference type="SUPFAM" id="SSF56059">
    <property type="entry name" value="Glutathione synthetase ATP-binding domain-like"/>
    <property type="match status" value="1"/>
</dbReference>
<feature type="domain" description="ATP-grasp fold succinyl-CoA synthetase-type" evidence="1">
    <location>
        <begin position="2"/>
        <end position="199"/>
    </location>
</feature>
<dbReference type="InterPro" id="IPR013650">
    <property type="entry name" value="ATP-grasp_succ-CoA_synth-type"/>
</dbReference>
<name>A0ABQ0J641_9VIBR</name>
<sequence length="252" mass="27923">MNLHEYQAKQLFAEFGLPVPEGYACDTPQEAFEAAGRISTEKKVVKCQVHAGGRGKAGGVELHDTKDGVKEFAQKWLGKNLVTYQTDANGQPVTKILVEEASNIANELYLGAVVDRATRRIVFMASTEGGVEIEKVAEETPELIHKAAIDPLVGPQAYQGRELAFKLGLEGDQIKQFVKIFMGLGNMFAQYDLALLEINHWLSLAKATFYVLMARSTSIQMHFTVSLNFVKCTILRKKMSVKRTRLNGNLTT</sequence>
<dbReference type="EMBL" id="BBMS01000001">
    <property type="protein sequence ID" value="GAL23660.1"/>
    <property type="molecule type" value="Genomic_DNA"/>
</dbReference>
<evidence type="ECO:0000259" key="1">
    <source>
        <dbReference type="Pfam" id="PF08442"/>
    </source>
</evidence>
<dbReference type="PANTHER" id="PTHR11815">
    <property type="entry name" value="SUCCINYL-COA SYNTHETASE BETA CHAIN"/>
    <property type="match status" value="1"/>
</dbReference>
<keyword evidence="3" id="KW-1185">Reference proteome</keyword>
<proteinExistence type="predicted"/>
<dbReference type="GO" id="GO:0004775">
    <property type="term" value="F:succinate-CoA ligase (ADP-forming) activity"/>
    <property type="evidence" value="ECO:0007669"/>
    <property type="project" value="UniProtKB-EC"/>
</dbReference>
<dbReference type="Gene3D" id="3.30.470.20">
    <property type="entry name" value="ATP-grasp fold, B domain"/>
    <property type="match status" value="1"/>
</dbReference>
<comment type="caution">
    <text evidence="2">The sequence shown here is derived from an EMBL/GenBank/DDBJ whole genome shotgun (WGS) entry which is preliminary data.</text>
</comment>
<dbReference type="Proteomes" id="UP000029223">
    <property type="component" value="Unassembled WGS sequence"/>
</dbReference>
<dbReference type="EC" id="6.2.1.5" evidence="2"/>
<protein>
    <submittedName>
        <fullName evidence="2">Succinyl-CoA ligase [ADP-forming] beta chain</fullName>
        <ecNumber evidence="2">6.2.1.5</ecNumber>
    </submittedName>
</protein>
<gene>
    <name evidence="2" type="ORF">JCM19239_7614</name>
</gene>
<reference evidence="3" key="1">
    <citation type="submission" date="2014-09" db="EMBL/GenBank/DDBJ databases">
        <title>Vibrio variabilis JCM 19239. (C206) whole genome shotgun sequence.</title>
        <authorList>
            <person name="Sawabe T."/>
            <person name="Meirelles P."/>
            <person name="Nakanishi M."/>
            <person name="Sayaka M."/>
            <person name="Hattori M."/>
            <person name="Ohkuma M."/>
        </authorList>
    </citation>
    <scope>NUCLEOTIDE SEQUENCE [LARGE SCALE GENOMIC DNA]</scope>
    <source>
        <strain evidence="3">JCM 19239</strain>
    </source>
</reference>